<feature type="transmembrane region" description="Helical" evidence="5">
    <location>
        <begin position="46"/>
        <end position="78"/>
    </location>
</feature>
<dbReference type="InterPro" id="IPR001898">
    <property type="entry name" value="SLC13A/DASS"/>
</dbReference>
<feature type="transmembrane region" description="Helical" evidence="5">
    <location>
        <begin position="412"/>
        <end position="430"/>
    </location>
</feature>
<keyword evidence="3 5" id="KW-1133">Transmembrane helix</keyword>
<evidence type="ECO:0000256" key="5">
    <source>
        <dbReference type="SAM" id="Phobius"/>
    </source>
</evidence>
<feature type="transmembrane region" description="Helical" evidence="5">
    <location>
        <begin position="181"/>
        <end position="206"/>
    </location>
</feature>
<feature type="transmembrane region" description="Helical" evidence="5">
    <location>
        <begin position="140"/>
        <end position="161"/>
    </location>
</feature>
<evidence type="ECO:0000256" key="1">
    <source>
        <dbReference type="ARBA" id="ARBA00004141"/>
    </source>
</evidence>
<feature type="transmembrane region" description="Helical" evidence="5">
    <location>
        <begin position="372"/>
        <end position="400"/>
    </location>
</feature>
<evidence type="ECO:0000256" key="4">
    <source>
        <dbReference type="ARBA" id="ARBA00023136"/>
    </source>
</evidence>
<feature type="transmembrane region" description="Helical" evidence="5">
    <location>
        <begin position="323"/>
        <end position="341"/>
    </location>
</feature>
<keyword evidence="7" id="KW-1185">Reference proteome</keyword>
<feature type="transmembrane region" description="Helical" evidence="5">
    <location>
        <begin position="288"/>
        <end position="311"/>
    </location>
</feature>
<protein>
    <submittedName>
        <fullName evidence="6">Anion permease</fullName>
    </submittedName>
</protein>
<dbReference type="Proteomes" id="UP001257060">
    <property type="component" value="Unassembled WGS sequence"/>
</dbReference>
<sequence>MPDDAHADDEPALARADALGIAAAVAVLAWGALAEPSAFAPNAQDVMAVFGFALVLWLTEAVPYVVSGTLAVVLLVVFGVAPSFAVAASGFASSLVFFLLLVFLLGTAIDEVDLDRWFASRLRSSGEGAARPFRSLAANLFALAFLMPSAVARAVTFVPVVRRVRDAYDLDPGGGFERSSFLVLGHVNPVASLALMTGGGMALVTAEIVRSGSRSVTWLEWAALMIPPVAALYALSAATAGLLYGGAAVDASVQESVEADGGTSGGTVGALTRDQRIVAATMAGAVCLWLLGSVTGLPAIVPAALAVAVLALPGIEILTAADAADVSWGILFVVGAMFSILDRMEATGALRTIVEAATGAVPFHAMPHWQGAAVLLGVAVCVRVLFSTGSAAMLVVLPVALRIGGEIGLNRLFLALAVVLVVGSTTVFPFNTTAVLVSMEEGPLDGFDVLAFGLVTMTYSLVVVAVSWAVYWPAVAAAFPG</sequence>
<organism evidence="6 7">
    <name type="scientific">Halogeometricum salsisoli</name>
    <dbReference type="NCBI Taxonomy" id="2950536"/>
    <lineage>
        <taxon>Archaea</taxon>
        <taxon>Methanobacteriati</taxon>
        <taxon>Methanobacteriota</taxon>
        <taxon>Stenosarchaea group</taxon>
        <taxon>Halobacteria</taxon>
        <taxon>Halobacteriales</taxon>
        <taxon>Haloferacaceae</taxon>
        <taxon>Halogeometricum</taxon>
    </lineage>
</organism>
<gene>
    <name evidence="6" type="ORF">NDI76_18035</name>
</gene>
<dbReference type="RefSeq" id="WP_310925564.1">
    <property type="nucleotide sequence ID" value="NZ_JAMQOP010000004.1"/>
</dbReference>
<feature type="transmembrane region" description="Helical" evidence="5">
    <location>
        <begin position="450"/>
        <end position="471"/>
    </location>
</feature>
<accession>A0ABU2GKD6</accession>
<evidence type="ECO:0000313" key="7">
    <source>
        <dbReference type="Proteomes" id="UP001257060"/>
    </source>
</evidence>
<reference evidence="6 7" key="1">
    <citation type="submission" date="2022-06" db="EMBL/GenBank/DDBJ databases">
        <title>Halogeometricum sp. a new haloarchaeum isolate from saline soil.</title>
        <authorList>
            <person name="Strakova D."/>
            <person name="Galisteo C."/>
            <person name="Sanchez-Porro C."/>
            <person name="Ventosa A."/>
        </authorList>
    </citation>
    <scope>NUCLEOTIDE SEQUENCE [LARGE SCALE GENOMIC DNA]</scope>
    <source>
        <strain evidence="6 7">S1BR25-6</strain>
    </source>
</reference>
<comment type="caution">
    <text evidence="6">The sequence shown here is derived from an EMBL/GenBank/DDBJ whole genome shotgun (WGS) entry which is preliminary data.</text>
</comment>
<evidence type="ECO:0000313" key="6">
    <source>
        <dbReference type="EMBL" id="MDS0300654.1"/>
    </source>
</evidence>
<comment type="subcellular location">
    <subcellularLocation>
        <location evidence="1">Membrane</location>
        <topology evidence="1">Multi-pass membrane protein</topology>
    </subcellularLocation>
</comment>
<feature type="transmembrane region" description="Helical" evidence="5">
    <location>
        <begin position="12"/>
        <end position="34"/>
    </location>
</feature>
<dbReference type="Pfam" id="PF00939">
    <property type="entry name" value="Na_sulph_symp"/>
    <property type="match status" value="1"/>
</dbReference>
<proteinExistence type="predicted"/>
<feature type="transmembrane region" description="Helical" evidence="5">
    <location>
        <begin position="84"/>
        <end position="106"/>
    </location>
</feature>
<evidence type="ECO:0000256" key="3">
    <source>
        <dbReference type="ARBA" id="ARBA00022989"/>
    </source>
</evidence>
<name>A0ABU2GKD6_9EURY</name>
<dbReference type="PANTHER" id="PTHR10283:SF92">
    <property type="entry name" value="LOW-AFFINITY PHOSPHATE TRANSPORTER PHO91"/>
    <property type="match status" value="1"/>
</dbReference>
<dbReference type="PANTHER" id="PTHR10283">
    <property type="entry name" value="SOLUTE CARRIER FAMILY 13 MEMBER"/>
    <property type="match status" value="1"/>
</dbReference>
<dbReference type="EMBL" id="JAMQOP010000004">
    <property type="protein sequence ID" value="MDS0300654.1"/>
    <property type="molecule type" value="Genomic_DNA"/>
</dbReference>
<feature type="transmembrane region" description="Helical" evidence="5">
    <location>
        <begin position="218"/>
        <end position="244"/>
    </location>
</feature>
<evidence type="ECO:0000256" key="2">
    <source>
        <dbReference type="ARBA" id="ARBA00022692"/>
    </source>
</evidence>
<keyword evidence="2 5" id="KW-0812">Transmembrane</keyword>
<keyword evidence="4 5" id="KW-0472">Membrane</keyword>